<keyword evidence="9" id="KW-1185">Reference proteome</keyword>
<feature type="domain" description="MHD" evidence="7">
    <location>
        <begin position="628"/>
        <end position="899"/>
    </location>
</feature>
<comment type="subcellular location">
    <subcellularLocation>
        <location evidence="1">Membrane</location>
        <location evidence="1">Clathrin-coated pit</location>
        <topology evidence="1">Peripheral membrane protein</topology>
        <orientation evidence="1">Cytoplasmic side</orientation>
    </subcellularLocation>
</comment>
<feature type="compositionally biased region" description="Pro residues" evidence="6">
    <location>
        <begin position="154"/>
        <end position="176"/>
    </location>
</feature>
<dbReference type="Pfam" id="PF10291">
    <property type="entry name" value="muHD"/>
    <property type="match status" value="1"/>
</dbReference>
<dbReference type="GO" id="GO:0030136">
    <property type="term" value="C:clathrin-coated vesicle"/>
    <property type="evidence" value="ECO:0007669"/>
    <property type="project" value="TreeGrafter"/>
</dbReference>
<evidence type="ECO:0000256" key="6">
    <source>
        <dbReference type="SAM" id="MobiDB-lite"/>
    </source>
</evidence>
<evidence type="ECO:0000256" key="2">
    <source>
        <dbReference type="ARBA" id="ARBA00022553"/>
    </source>
</evidence>
<accession>A0A8C1QN73</accession>
<evidence type="ECO:0000259" key="7">
    <source>
        <dbReference type="PROSITE" id="PS51072"/>
    </source>
</evidence>
<keyword evidence="5" id="KW-0168">Coated pit</keyword>
<proteinExistence type="predicted"/>
<dbReference type="GO" id="GO:0005886">
    <property type="term" value="C:plasma membrane"/>
    <property type="evidence" value="ECO:0007669"/>
    <property type="project" value="TreeGrafter"/>
</dbReference>
<dbReference type="SUPFAM" id="SSF49447">
    <property type="entry name" value="Second domain of Mu2 adaptin subunit (ap50) of ap2 adaptor"/>
    <property type="match status" value="1"/>
</dbReference>
<evidence type="ECO:0000256" key="1">
    <source>
        <dbReference type="ARBA" id="ARBA00004283"/>
    </source>
</evidence>
<dbReference type="Ensembl" id="ENSCCRT00010057314.1">
    <property type="protein sequence ID" value="ENSCCRP00010052258.1"/>
    <property type="gene ID" value="ENSCCRG00010021881.1"/>
</dbReference>
<keyword evidence="3" id="KW-0254">Endocytosis</keyword>
<feature type="compositionally biased region" description="Basic and acidic residues" evidence="6">
    <location>
        <begin position="286"/>
        <end position="296"/>
    </location>
</feature>
<feature type="compositionally biased region" description="Acidic residues" evidence="6">
    <location>
        <begin position="58"/>
        <end position="73"/>
    </location>
</feature>
<feature type="compositionally biased region" description="Pro residues" evidence="6">
    <location>
        <begin position="525"/>
        <end position="544"/>
    </location>
</feature>
<feature type="region of interest" description="Disordered" evidence="6">
    <location>
        <begin position="1"/>
        <end position="108"/>
    </location>
</feature>
<dbReference type="Gene3D" id="2.60.40.1170">
    <property type="entry name" value="Mu homology domain, subdomain B"/>
    <property type="match status" value="2"/>
</dbReference>
<feature type="compositionally biased region" description="Pro residues" evidence="6">
    <location>
        <begin position="308"/>
        <end position="356"/>
    </location>
</feature>
<dbReference type="FunFam" id="2.60.40.1170:FF:000005">
    <property type="entry name" value="SH3-containing GRB2-like protein 3-interacting protein 1 isoform X3"/>
    <property type="match status" value="1"/>
</dbReference>
<reference evidence="8" key="1">
    <citation type="submission" date="2025-08" db="UniProtKB">
        <authorList>
            <consortium name="Ensembl"/>
        </authorList>
    </citation>
    <scope>IDENTIFICATION</scope>
</reference>
<name>A0A8C1QN73_CYPCA</name>
<evidence type="ECO:0000256" key="5">
    <source>
        <dbReference type="ARBA" id="ARBA00023176"/>
    </source>
</evidence>
<dbReference type="GO" id="GO:0098793">
    <property type="term" value="C:presynapse"/>
    <property type="evidence" value="ECO:0007669"/>
    <property type="project" value="GOC"/>
</dbReference>
<feature type="compositionally biased region" description="Basic and acidic residues" evidence="6">
    <location>
        <begin position="447"/>
        <end position="469"/>
    </location>
</feature>
<evidence type="ECO:0000256" key="4">
    <source>
        <dbReference type="ARBA" id="ARBA00023136"/>
    </source>
</evidence>
<dbReference type="GO" id="GO:0048488">
    <property type="term" value="P:synaptic vesicle endocytosis"/>
    <property type="evidence" value="ECO:0007669"/>
    <property type="project" value="TreeGrafter"/>
</dbReference>
<keyword evidence="2" id="KW-0597">Phosphoprotein</keyword>
<evidence type="ECO:0000256" key="3">
    <source>
        <dbReference type="ARBA" id="ARBA00022583"/>
    </source>
</evidence>
<dbReference type="GO" id="GO:0072583">
    <property type="term" value="P:clathrin-dependent endocytosis"/>
    <property type="evidence" value="ECO:0007669"/>
    <property type="project" value="TreeGrafter"/>
</dbReference>
<feature type="compositionally biased region" description="Pro residues" evidence="6">
    <location>
        <begin position="478"/>
        <end position="487"/>
    </location>
</feature>
<evidence type="ECO:0000313" key="9">
    <source>
        <dbReference type="Proteomes" id="UP000694427"/>
    </source>
</evidence>
<feature type="compositionally biased region" description="Low complexity" evidence="6">
    <location>
        <begin position="568"/>
        <end position="591"/>
    </location>
</feature>
<dbReference type="GO" id="GO:0048268">
    <property type="term" value="P:clathrin coat assembly"/>
    <property type="evidence" value="ECO:0007669"/>
    <property type="project" value="TreeGrafter"/>
</dbReference>
<dbReference type="PANTHER" id="PTHR23065:SF8">
    <property type="entry name" value="F-BAR DOMAIN ONLY PROTEIN 2"/>
    <property type="match status" value="1"/>
</dbReference>
<feature type="compositionally biased region" description="Polar residues" evidence="6">
    <location>
        <begin position="418"/>
        <end position="433"/>
    </location>
</feature>
<feature type="compositionally biased region" description="Basic and acidic residues" evidence="6">
    <location>
        <begin position="16"/>
        <end position="34"/>
    </location>
</feature>
<evidence type="ECO:0000313" key="8">
    <source>
        <dbReference type="Ensembl" id="ENSCCRP00010052258.1"/>
    </source>
</evidence>
<dbReference type="InterPro" id="IPR018808">
    <property type="entry name" value="Muniscin_C"/>
</dbReference>
<sequence length="899" mass="96122">MMEGLKKRTRKAFGIRKKEKDTDSTGSPDRDGGPQKKTNGAPNGFYGEIDWDRYNSPEVDEEGYSIRPDEDEGAAPKEKSYFFSSSESEEEEDHRKKFKIKIRPLPADANIAAPSVDELKASIGNISLSPSPLKRSPGLAKRNTGEEIARPRRPVPTPAPAPAPSPTPAPAPPPEPASNKKSPVPEDATALFGPPLETAFDEQKTSEVVIEEPEVWGAPLPEQLLDSSLARPFPTGTLPPLPPKNVPTSPPPIESAATELTDGHKEVETLQRPSITDLDNIFGPEDSSKPGEDVGDKWVCFNDESPKRPPLPSEGEPAPPLPSSPPPPAEPAPPLPKSPPPSEEPNPPLPKSPPTPAEMALSPPSIKSPKDSLPPVPKDTTPSPPTVPPPPVEEAPPTPKSDDLSLSKGDFSLCAPLTKTQSDPTNSPPTTIETSERTIPSPLVLNQEDKKSPEENPTKEDPSESRASPKEIGQGPRSTPPPPPPPTYRAVVSSPGPIPPAGTSGNESGSSSPARPSTPLDTSSSPPPPPPPRPPSRPKLPPGKPSVGDVNRPFSPPVHSSSPPPLAPLARAESTSSISSTNSLSAATTPTVETDQPSLVWFDRGKFYLTFEGCSRGPSPLTMGAQDTLPVAAAFTETVSAYFKGADPNKCVVKITGEMVLSFPAGITRHFANNSSPAVLTFSITNYSRLEHVLPNPQLLCCDTTQPNPNSKEFWVNMPNLMTHLKKVAEQKPQATYYNVDMLKYQVLQKGPQSTPLNLAVSWRCEPTSTDLRIDYKYNGGAMTTPVALNNVQFLIPVDGGVSKLQAVLPPAAWNAEQQKILWKIPDISQKSENGGVGSLLARFQLTEGPSKPAPVAVQFTSEGSTLSGCDIELVGLGYRFSLVKKRFAAGELCKRHLF</sequence>
<feature type="region of interest" description="Disordered" evidence="6">
    <location>
        <begin position="124"/>
        <end position="192"/>
    </location>
</feature>
<dbReference type="Proteomes" id="UP000694427">
    <property type="component" value="Unplaced"/>
</dbReference>
<dbReference type="GO" id="GO:0005905">
    <property type="term" value="C:clathrin-coated pit"/>
    <property type="evidence" value="ECO:0007669"/>
    <property type="project" value="UniProtKB-SubCell"/>
</dbReference>
<dbReference type="PANTHER" id="PTHR23065">
    <property type="entry name" value="PROLINE-SERINE-THREONINE PHOSPHATASE INTERACTING PROTEIN 1"/>
    <property type="match status" value="1"/>
</dbReference>
<dbReference type="InterPro" id="IPR028565">
    <property type="entry name" value="MHD"/>
</dbReference>
<dbReference type="InterPro" id="IPR036168">
    <property type="entry name" value="AP2_Mu_C_sf"/>
</dbReference>
<organism evidence="8 9">
    <name type="scientific">Cyprinus carpio</name>
    <name type="common">Common carp</name>
    <dbReference type="NCBI Taxonomy" id="7962"/>
    <lineage>
        <taxon>Eukaryota</taxon>
        <taxon>Metazoa</taxon>
        <taxon>Chordata</taxon>
        <taxon>Craniata</taxon>
        <taxon>Vertebrata</taxon>
        <taxon>Euteleostomi</taxon>
        <taxon>Actinopterygii</taxon>
        <taxon>Neopterygii</taxon>
        <taxon>Teleostei</taxon>
        <taxon>Ostariophysi</taxon>
        <taxon>Cypriniformes</taxon>
        <taxon>Cyprinidae</taxon>
        <taxon>Cyprininae</taxon>
        <taxon>Cyprinus</taxon>
    </lineage>
</organism>
<dbReference type="AlphaFoldDB" id="A0A8C1QN73"/>
<feature type="compositionally biased region" description="Polar residues" evidence="6">
    <location>
        <begin position="503"/>
        <end position="515"/>
    </location>
</feature>
<reference evidence="8" key="2">
    <citation type="submission" date="2025-09" db="UniProtKB">
        <authorList>
            <consortium name="Ensembl"/>
        </authorList>
    </citation>
    <scope>IDENTIFICATION</scope>
</reference>
<feature type="compositionally biased region" description="Pro residues" evidence="6">
    <location>
        <begin position="372"/>
        <end position="399"/>
    </location>
</feature>
<feature type="compositionally biased region" description="Pro residues" evidence="6">
    <location>
        <begin position="237"/>
        <end position="253"/>
    </location>
</feature>
<dbReference type="PROSITE" id="PS51072">
    <property type="entry name" value="MHD"/>
    <property type="match status" value="1"/>
</dbReference>
<protein>
    <submittedName>
        <fullName evidence="8">SH3GL interacting endocytic adaptor 1a</fullName>
    </submittedName>
</protein>
<keyword evidence="4" id="KW-0472">Membrane</keyword>
<feature type="region of interest" description="Disordered" evidence="6">
    <location>
        <begin position="228"/>
        <end position="593"/>
    </location>
</feature>